<dbReference type="Proteomes" id="UP001225356">
    <property type="component" value="Unassembled WGS sequence"/>
</dbReference>
<dbReference type="InterPro" id="IPR033904">
    <property type="entry name" value="Trans_IPPS_HH"/>
</dbReference>
<organism evidence="4 5">
    <name type="scientific">Streptosporangium lutulentum</name>
    <dbReference type="NCBI Taxonomy" id="1461250"/>
    <lineage>
        <taxon>Bacteria</taxon>
        <taxon>Bacillati</taxon>
        <taxon>Actinomycetota</taxon>
        <taxon>Actinomycetes</taxon>
        <taxon>Streptosporangiales</taxon>
        <taxon>Streptosporangiaceae</taxon>
        <taxon>Streptosporangium</taxon>
    </lineage>
</organism>
<evidence type="ECO:0000256" key="1">
    <source>
        <dbReference type="ARBA" id="ARBA00004684"/>
    </source>
</evidence>
<dbReference type="EC" id="2.5.1.32" evidence="4"/>
<dbReference type="InterPro" id="IPR002060">
    <property type="entry name" value="Squ/phyt_synthse"/>
</dbReference>
<dbReference type="SUPFAM" id="SSF48576">
    <property type="entry name" value="Terpenoid synthases"/>
    <property type="match status" value="1"/>
</dbReference>
<proteinExistence type="predicted"/>
<gene>
    <name evidence="4" type="ORF">J2853_008971</name>
</gene>
<sequence>MDISDAYQHCEQVVRKKARNFSYGLRLLPPPKRRALSAVYALARRIDDIADGDEPAERRLTRLSATRVAFGAAPSALGTGRPDSEELVPSTLGAARPDSEEPVPSTLGAAPYDSDDLVPFVLDTAPGSEAPTPFTPGMAPPDPGDPVLVALYDAACRYPLPLSAFEELIDGCVEDVRGVTYERFDELLSYCRCVAGSIGRLSLGVFGTEDPDEAIPLADSLGVALQITNILRDVREDRLAGRIYLPAEDLERFGCTLDVDASGGFTDPPDRLAALMRFEAERAHEWFGDGMRLLPALDGRSAACTAAMAGIYRCLLDRIVADPAEALATRLSLPPWKKAMVAVRALAGAGR</sequence>
<evidence type="ECO:0000256" key="2">
    <source>
        <dbReference type="ARBA" id="ARBA00022679"/>
    </source>
</evidence>
<dbReference type="InterPro" id="IPR044843">
    <property type="entry name" value="Trans_IPPS_bact-type"/>
</dbReference>
<keyword evidence="2 4" id="KW-0808">Transferase</keyword>
<comment type="pathway">
    <text evidence="1">Carotenoid biosynthesis; phytoene biosynthesis.</text>
</comment>
<feature type="region of interest" description="Disordered" evidence="3">
    <location>
        <begin position="74"/>
        <end position="103"/>
    </location>
</feature>
<dbReference type="EMBL" id="JAUSQU010000001">
    <property type="protein sequence ID" value="MDP9849760.1"/>
    <property type="molecule type" value="Genomic_DNA"/>
</dbReference>
<dbReference type="SFLD" id="SFLDG01212">
    <property type="entry name" value="Phytoene_synthase_like"/>
    <property type="match status" value="1"/>
</dbReference>
<accession>A0ABT9QSM6</accession>
<dbReference type="InterPro" id="IPR008949">
    <property type="entry name" value="Isoprenoid_synthase_dom_sf"/>
</dbReference>
<dbReference type="SFLD" id="SFLDS00005">
    <property type="entry name" value="Isoprenoid_Synthase_Type_I"/>
    <property type="match status" value="1"/>
</dbReference>
<keyword evidence="5" id="KW-1185">Reference proteome</keyword>
<dbReference type="PROSITE" id="PS01045">
    <property type="entry name" value="SQUALEN_PHYTOEN_SYN_2"/>
    <property type="match status" value="1"/>
</dbReference>
<dbReference type="GO" id="GO:0016740">
    <property type="term" value="F:transferase activity"/>
    <property type="evidence" value="ECO:0007669"/>
    <property type="project" value="UniProtKB-KW"/>
</dbReference>
<dbReference type="PANTHER" id="PTHR31480">
    <property type="entry name" value="BIFUNCTIONAL LYCOPENE CYCLASE/PHYTOENE SYNTHASE"/>
    <property type="match status" value="1"/>
</dbReference>
<dbReference type="Gene3D" id="1.10.600.10">
    <property type="entry name" value="Farnesyl Diphosphate Synthase"/>
    <property type="match status" value="1"/>
</dbReference>
<dbReference type="CDD" id="cd00683">
    <property type="entry name" value="Trans_IPPS_HH"/>
    <property type="match status" value="1"/>
</dbReference>
<dbReference type="Pfam" id="PF00494">
    <property type="entry name" value="SQS_PSY"/>
    <property type="match status" value="2"/>
</dbReference>
<dbReference type="InterPro" id="IPR019845">
    <property type="entry name" value="Squalene/phytoene_synthase_CS"/>
</dbReference>
<reference evidence="4 5" key="1">
    <citation type="submission" date="2023-07" db="EMBL/GenBank/DDBJ databases">
        <title>Sequencing the genomes of 1000 actinobacteria strains.</title>
        <authorList>
            <person name="Klenk H.-P."/>
        </authorList>
    </citation>
    <scope>NUCLEOTIDE SEQUENCE [LARGE SCALE GENOMIC DNA]</scope>
    <source>
        <strain evidence="4 5">DSM 46740</strain>
    </source>
</reference>
<dbReference type="SFLD" id="SFLDG01018">
    <property type="entry name" value="Squalene/Phytoene_Synthase_Lik"/>
    <property type="match status" value="1"/>
</dbReference>
<name>A0ABT9QSM6_9ACTN</name>
<comment type="caution">
    <text evidence="4">The sequence shown here is derived from an EMBL/GenBank/DDBJ whole genome shotgun (WGS) entry which is preliminary data.</text>
</comment>
<evidence type="ECO:0000313" key="4">
    <source>
        <dbReference type="EMBL" id="MDP9849760.1"/>
    </source>
</evidence>
<evidence type="ECO:0000256" key="3">
    <source>
        <dbReference type="SAM" id="MobiDB-lite"/>
    </source>
</evidence>
<dbReference type="RefSeq" id="WP_307567777.1">
    <property type="nucleotide sequence ID" value="NZ_JAUSQU010000001.1"/>
</dbReference>
<evidence type="ECO:0000313" key="5">
    <source>
        <dbReference type="Proteomes" id="UP001225356"/>
    </source>
</evidence>
<protein>
    <submittedName>
        <fullName evidence="4">Phytoene synthase</fullName>
        <ecNumber evidence="4">2.5.1.32</ecNumber>
    </submittedName>
</protein>